<sequence length="905" mass="101836">MLFFCMDSKIKNKKEIQGVKALSIKSSVLLLSVIPAFSAYTNTKFIPPGFEHFYEYQSNQVLFVLPNDTSVSVLVTSNFDGVQSIEEPEKLQQALIRAGISSEHIDAVTQAVVAEEQSDENILYVYDNAQKQVIIEVPANYLSEGVTDLGFTRLTEDRRALISTNRLFATHYQDSTNATLTNDSTLGFGRSHIDLEASLYAVDSGSSQFDVDELAYTYDLEGSSLKAYETHRGNTAENSTSIFNFNREEETLGVSYFSNDNLLVKDIGNTKKVFFDMKARGTIEVLTGDRIIYTDSVAKGQHSVSYRNLPRGNYEVSIVLKPVGFPEEVSKKIIHNNNSETSLRGYDYAASVMKSSNSFSQRSYEKTYLDLAATYSLLNDRLLIGGNTQLASQEGAFGVGATYTDSNFGVGGYINKFQGGYLFNTNFQIADINFDYEMLDANKKLSDSKQLGSIRYGINDYVQATASYSSRIYEGTLNFYVNRYMETYQDSNLEVSNLNLSTNYNKNVYNNVYVDLGYSYQKDFNNSRLNEHIFSFSVNVDLNDSFSYISGVDYSTRSKTRFSNTLQYYAPQVEAGNVLLSGSADLSQYVDGSDSQSVYGINANIHNDKFNANLYANGTTEDYQNFTANIESTTIVTSDDIYASRDRAPSYLVVKNAKANTQEQDDLGLVKIRRNGQSNMRETIKGQYTLIKLDEYNEYAFNLDTELSGYKHKQIESSEMFSYPGTLKEIVTEFEEVVSVLTYFEDFNNRPINNVECKGCTSIAKVGDGVYNISVERGEKFLLTANEQICALRDGYLDNSYGKSNCFPQIEEDELGLQIVVNGLGNDKDHIYYLGAFEDNNIVERYKKLMTDMEVIQISFNGNNHYFAKLFSKPTLSIAKNKQVILELQNYALSVSDSDKFTKNR</sequence>
<evidence type="ECO:0008006" key="6">
    <source>
        <dbReference type="Google" id="ProtNLM"/>
    </source>
</evidence>
<gene>
    <name evidence="4" type="ORF">THF1A12_130120</name>
</gene>
<feature type="domain" description="Pilus assembly protein C-terminal" evidence="2">
    <location>
        <begin position="723"/>
        <end position="791"/>
    </location>
</feature>
<dbReference type="AlphaFoldDB" id="A0AAU9QJJ3"/>
<feature type="domain" description="Pilus assembly protein E-set like" evidence="3">
    <location>
        <begin position="270"/>
        <end position="320"/>
    </location>
</feature>
<evidence type="ECO:0000259" key="3">
    <source>
        <dbReference type="Pfam" id="PF16967"/>
    </source>
</evidence>
<evidence type="ECO:0000259" key="2">
    <source>
        <dbReference type="Pfam" id="PF15976"/>
    </source>
</evidence>
<reference evidence="4" key="1">
    <citation type="submission" date="2022-01" db="EMBL/GenBank/DDBJ databases">
        <authorList>
            <person name="Lagorce A."/>
        </authorList>
    </citation>
    <scope>NUCLEOTIDE SEQUENCE</scope>
    <source>
        <strain evidence="4">Th15_F1_A12</strain>
    </source>
</reference>
<organism evidence="4 5">
    <name type="scientific">Vibrio jasicida</name>
    <dbReference type="NCBI Taxonomy" id="766224"/>
    <lineage>
        <taxon>Bacteria</taxon>
        <taxon>Pseudomonadati</taxon>
        <taxon>Pseudomonadota</taxon>
        <taxon>Gammaproteobacteria</taxon>
        <taxon>Vibrionales</taxon>
        <taxon>Vibrionaceae</taxon>
        <taxon>Vibrio</taxon>
    </lineage>
</organism>
<keyword evidence="1" id="KW-0732">Signal</keyword>
<protein>
    <recommendedName>
        <fullName evidence="6">Pilus assembly protein E-set like domain-containing protein</fullName>
    </recommendedName>
</protein>
<comment type="caution">
    <text evidence="4">The sequence shown here is derived from an EMBL/GenBank/DDBJ whole genome shotgun (WGS) entry which is preliminary data.</text>
</comment>
<dbReference type="InterPro" id="IPR032636">
    <property type="entry name" value="Pilus_assem_E-set-like_dom"/>
</dbReference>
<dbReference type="InterPro" id="IPR031917">
    <property type="entry name" value="Pilus_assem_C"/>
</dbReference>
<evidence type="ECO:0000313" key="4">
    <source>
        <dbReference type="EMBL" id="CAH1575663.1"/>
    </source>
</evidence>
<evidence type="ECO:0000313" key="5">
    <source>
        <dbReference type="Proteomes" id="UP001295462"/>
    </source>
</evidence>
<dbReference type="EMBL" id="CAKMUD010000035">
    <property type="protein sequence ID" value="CAH1575663.1"/>
    <property type="molecule type" value="Genomic_DNA"/>
</dbReference>
<evidence type="ECO:0000256" key="1">
    <source>
        <dbReference type="ARBA" id="ARBA00022729"/>
    </source>
</evidence>
<proteinExistence type="predicted"/>
<dbReference type="Proteomes" id="UP001295462">
    <property type="component" value="Unassembled WGS sequence"/>
</dbReference>
<name>A0AAU9QJJ3_9VIBR</name>
<dbReference type="Pfam" id="PF16967">
    <property type="entry name" value="TcfC"/>
    <property type="match status" value="1"/>
</dbReference>
<accession>A0AAU9QJJ3</accession>
<dbReference type="Pfam" id="PF15976">
    <property type="entry name" value="CooC_C"/>
    <property type="match status" value="1"/>
</dbReference>